<proteinExistence type="inferred from homology"/>
<evidence type="ECO:0000256" key="5">
    <source>
        <dbReference type="ARBA" id="ARBA00023136"/>
    </source>
</evidence>
<feature type="compositionally biased region" description="Basic and acidic residues" evidence="7">
    <location>
        <begin position="1"/>
        <end position="16"/>
    </location>
</feature>
<dbReference type="AlphaFoldDB" id="A0AAV4SN99"/>
<comment type="subcellular location">
    <subcellularLocation>
        <location evidence="1 6">Cell membrane</location>
        <topology evidence="1 6">Peripheral membrane protein</topology>
    </subcellularLocation>
    <subcellularLocation>
        <location evidence="6">Golgi apparatus membrane</location>
        <topology evidence="6">Peripheral membrane protein</topology>
    </subcellularLocation>
    <subcellularLocation>
        <location evidence="6">Membrane</location>
        <location evidence="6">Caveola</location>
        <topology evidence="6">Peripheral membrane protein</topology>
    </subcellularLocation>
</comment>
<evidence type="ECO:0000256" key="1">
    <source>
        <dbReference type="ARBA" id="ARBA00004202"/>
    </source>
</evidence>
<evidence type="ECO:0000256" key="6">
    <source>
        <dbReference type="RuleBase" id="RU000680"/>
    </source>
</evidence>
<organism evidence="9 10">
    <name type="scientific">Caerostris darwini</name>
    <dbReference type="NCBI Taxonomy" id="1538125"/>
    <lineage>
        <taxon>Eukaryota</taxon>
        <taxon>Metazoa</taxon>
        <taxon>Ecdysozoa</taxon>
        <taxon>Arthropoda</taxon>
        <taxon>Chelicerata</taxon>
        <taxon>Arachnida</taxon>
        <taxon>Araneae</taxon>
        <taxon>Araneomorphae</taxon>
        <taxon>Entelegynae</taxon>
        <taxon>Araneoidea</taxon>
        <taxon>Araneidae</taxon>
        <taxon>Caerostris</taxon>
    </lineage>
</organism>
<feature type="transmembrane region" description="Helical" evidence="8">
    <location>
        <begin position="167"/>
        <end position="191"/>
    </location>
</feature>
<dbReference type="PANTHER" id="PTHR10844">
    <property type="entry name" value="CAVEOLIN"/>
    <property type="match status" value="1"/>
</dbReference>
<dbReference type="Proteomes" id="UP001054837">
    <property type="component" value="Unassembled WGS sequence"/>
</dbReference>
<gene>
    <name evidence="9" type="primary">cav-1</name>
    <name evidence="9" type="ORF">CDAR_239401</name>
</gene>
<evidence type="ECO:0000256" key="7">
    <source>
        <dbReference type="SAM" id="MobiDB-lite"/>
    </source>
</evidence>
<dbReference type="InterPro" id="IPR001612">
    <property type="entry name" value="Caveolin"/>
</dbReference>
<feature type="region of interest" description="Disordered" evidence="7">
    <location>
        <begin position="1"/>
        <end position="102"/>
    </location>
</feature>
<dbReference type="PANTHER" id="PTHR10844:SF28">
    <property type="entry name" value="CAVEOLIN"/>
    <property type="match status" value="1"/>
</dbReference>
<evidence type="ECO:0000256" key="8">
    <source>
        <dbReference type="SAM" id="Phobius"/>
    </source>
</evidence>
<evidence type="ECO:0000256" key="3">
    <source>
        <dbReference type="ARBA" id="ARBA00022475"/>
    </source>
</evidence>
<comment type="caution">
    <text evidence="9">The sequence shown here is derived from an EMBL/GenBank/DDBJ whole genome shotgun (WGS) entry which is preliminary data.</text>
</comment>
<evidence type="ECO:0000256" key="4">
    <source>
        <dbReference type="ARBA" id="ARBA00023034"/>
    </source>
</evidence>
<evidence type="ECO:0000313" key="10">
    <source>
        <dbReference type="Proteomes" id="UP001054837"/>
    </source>
</evidence>
<comment type="similarity">
    <text evidence="2 6">Belongs to the caveolin family.</text>
</comment>
<keyword evidence="8" id="KW-1133">Transmembrane helix</keyword>
<reference evidence="9 10" key="1">
    <citation type="submission" date="2021-06" db="EMBL/GenBank/DDBJ databases">
        <title>Caerostris darwini draft genome.</title>
        <authorList>
            <person name="Kono N."/>
            <person name="Arakawa K."/>
        </authorList>
    </citation>
    <scope>NUCLEOTIDE SEQUENCE [LARGE SCALE GENOMIC DNA]</scope>
</reference>
<name>A0AAV4SN99_9ARAC</name>
<keyword evidence="4 6" id="KW-0333">Golgi apparatus</keyword>
<dbReference type="GO" id="GO:0000139">
    <property type="term" value="C:Golgi membrane"/>
    <property type="evidence" value="ECO:0007669"/>
    <property type="project" value="UniProtKB-SubCell"/>
</dbReference>
<dbReference type="GO" id="GO:0060090">
    <property type="term" value="F:molecular adaptor activity"/>
    <property type="evidence" value="ECO:0007669"/>
    <property type="project" value="TreeGrafter"/>
</dbReference>
<evidence type="ECO:0000256" key="2">
    <source>
        <dbReference type="ARBA" id="ARBA00010988"/>
    </source>
</evidence>
<dbReference type="EMBL" id="BPLQ01008169">
    <property type="protein sequence ID" value="GIY35464.1"/>
    <property type="molecule type" value="Genomic_DNA"/>
</dbReference>
<feature type="compositionally biased region" description="Basic and acidic residues" evidence="7">
    <location>
        <begin position="57"/>
        <end position="78"/>
    </location>
</feature>
<protein>
    <recommendedName>
        <fullName evidence="6">Caveolin</fullName>
    </recommendedName>
</protein>
<accession>A0AAV4SN99</accession>
<sequence>MESKDKTSRSNSKENLNESSRPLLDEEEARGGDGQVVIELNQTDETAAVTGSEETEKETNLEKGDEEKKADGKESKKEKEKKKKKEKKEKEDKPKTPKRRSSFAEKLTAGLNLLDRDDKNVNDFININFEDVLAEPDSNHSFVCVWQNSFILFDLVKLWFYRILSSVLFVPFTIVWGLIFALFGALIVWVVSPCLRVFGMVLFIVHRIWSGLIQTFLDPLFKSIGQVCSNVNVTNRRPTLEV</sequence>
<dbReference type="GO" id="GO:0070836">
    <property type="term" value="P:caveola assembly"/>
    <property type="evidence" value="ECO:0007669"/>
    <property type="project" value="InterPro"/>
</dbReference>
<keyword evidence="8" id="KW-0812">Transmembrane</keyword>
<keyword evidence="10" id="KW-1185">Reference proteome</keyword>
<evidence type="ECO:0000313" key="9">
    <source>
        <dbReference type="EMBL" id="GIY35464.1"/>
    </source>
</evidence>
<keyword evidence="5 6" id="KW-0472">Membrane</keyword>
<comment type="function">
    <text evidence="6">May act as a scaffolding protein within caveolar membranes. Interacts directly with G-protein alpha subunits and can functionally regulate their activity.</text>
</comment>
<keyword evidence="3 6" id="KW-1003">Cell membrane</keyword>
<dbReference type="GO" id="GO:0005901">
    <property type="term" value="C:caveola"/>
    <property type="evidence" value="ECO:0007669"/>
    <property type="project" value="UniProtKB-SubCell"/>
</dbReference>
<dbReference type="Pfam" id="PF01146">
    <property type="entry name" value="Caveolin"/>
    <property type="match status" value="1"/>
</dbReference>